<evidence type="ECO:0000256" key="4">
    <source>
        <dbReference type="ARBA" id="ARBA00022679"/>
    </source>
</evidence>
<evidence type="ECO:0000256" key="7">
    <source>
        <dbReference type="ARBA" id="ARBA00022989"/>
    </source>
</evidence>
<dbReference type="OrthoDB" id="264532at2759"/>
<name>A0A9D4YX22_CHLVU</name>
<keyword evidence="3" id="KW-0444">Lipid biosynthesis</keyword>
<keyword evidence="4 11" id="KW-0808">Transferase</keyword>
<dbReference type="Proteomes" id="UP001055712">
    <property type="component" value="Unassembled WGS sequence"/>
</dbReference>
<sequence>MTSLKGSDISTLPLLRRAQIFLTLSTWIAGLVLVSLWWILDLALLPRPIAFASLAFKLALLALPLRIPPPEFVKKFLRFSMVAADSYFPVNVVCEGKQEDYSGNGPFVIGYEPHSVLPQGISVFSQYGSQAAIPQGLSDTRILVSSAGFWAPIMRHLWWWLGCRPVGRASFQHQLRQGRSVAVCPGGVMECIYMEQEQGREVAYLRKRHGFVRMALQAGAPLVPVFAFGQSDLYSYCRLVFDWPKNRLLVPRAQWARFVRRIGYMPMLVWGWCGSFMPKQVAMTVVIGKPIPVPKIEHPTPEQVSEYLQRFISEMERLFSEHKEAAGHPHATLTVI</sequence>
<comment type="subcellular location">
    <subcellularLocation>
        <location evidence="1 11">Endoplasmic reticulum membrane</location>
        <topology evidence="1 11">Multi-pass membrane protein</topology>
    </subcellularLocation>
</comment>
<dbReference type="PANTHER" id="PTHR12317:SF63">
    <property type="entry name" value="DIACYLGLYCEROL O-ACYLTRANSFERASE 2"/>
    <property type="match status" value="1"/>
</dbReference>
<evidence type="ECO:0000256" key="3">
    <source>
        <dbReference type="ARBA" id="ARBA00022516"/>
    </source>
</evidence>
<dbReference type="PANTHER" id="PTHR12317">
    <property type="entry name" value="DIACYLGLYCEROL O-ACYLTRANSFERASE"/>
    <property type="match status" value="1"/>
</dbReference>
<dbReference type="GO" id="GO:0019432">
    <property type="term" value="P:triglyceride biosynthetic process"/>
    <property type="evidence" value="ECO:0007669"/>
    <property type="project" value="TreeGrafter"/>
</dbReference>
<reference evidence="12" key="2">
    <citation type="submission" date="2020-11" db="EMBL/GenBank/DDBJ databases">
        <authorList>
            <person name="Cecchin M."/>
            <person name="Marcolungo L."/>
            <person name="Rossato M."/>
            <person name="Girolomoni L."/>
            <person name="Cosentino E."/>
            <person name="Cuine S."/>
            <person name="Li-Beisson Y."/>
            <person name="Delledonne M."/>
            <person name="Ballottari M."/>
        </authorList>
    </citation>
    <scope>NUCLEOTIDE SEQUENCE</scope>
    <source>
        <strain evidence="12">211/11P</strain>
        <tissue evidence="12">Whole cell</tissue>
    </source>
</reference>
<evidence type="ECO:0000256" key="11">
    <source>
        <dbReference type="RuleBase" id="RU367023"/>
    </source>
</evidence>
<evidence type="ECO:0000313" key="13">
    <source>
        <dbReference type="Proteomes" id="UP001055712"/>
    </source>
</evidence>
<evidence type="ECO:0000256" key="6">
    <source>
        <dbReference type="ARBA" id="ARBA00022824"/>
    </source>
</evidence>
<evidence type="ECO:0000256" key="5">
    <source>
        <dbReference type="ARBA" id="ARBA00022692"/>
    </source>
</evidence>
<comment type="caution">
    <text evidence="11">Lacks conserved residue(s) required for the propagation of feature annotation.</text>
</comment>
<evidence type="ECO:0000256" key="2">
    <source>
        <dbReference type="ARBA" id="ARBA00005420"/>
    </source>
</evidence>
<keyword evidence="10" id="KW-0012">Acyltransferase</keyword>
<keyword evidence="5 11" id="KW-0812">Transmembrane</keyword>
<keyword evidence="6 11" id="KW-0256">Endoplasmic reticulum</keyword>
<evidence type="ECO:0000313" key="12">
    <source>
        <dbReference type="EMBL" id="KAI3430244.1"/>
    </source>
</evidence>
<dbReference type="AlphaFoldDB" id="A0A9D4YX22"/>
<keyword evidence="7 11" id="KW-1133">Transmembrane helix</keyword>
<evidence type="ECO:0000256" key="8">
    <source>
        <dbReference type="ARBA" id="ARBA00023098"/>
    </source>
</evidence>
<gene>
    <name evidence="12" type="ORF">D9Q98_004840</name>
</gene>
<dbReference type="SUPFAM" id="SSF69593">
    <property type="entry name" value="Glycerol-3-phosphate (1)-acyltransferase"/>
    <property type="match status" value="1"/>
</dbReference>
<keyword evidence="13" id="KW-1185">Reference proteome</keyword>
<evidence type="ECO:0000256" key="10">
    <source>
        <dbReference type="ARBA" id="ARBA00023315"/>
    </source>
</evidence>
<proteinExistence type="inferred from homology"/>
<evidence type="ECO:0000256" key="9">
    <source>
        <dbReference type="ARBA" id="ARBA00023136"/>
    </source>
</evidence>
<dbReference type="GO" id="GO:0005789">
    <property type="term" value="C:endoplasmic reticulum membrane"/>
    <property type="evidence" value="ECO:0007669"/>
    <property type="project" value="UniProtKB-SubCell"/>
</dbReference>
<dbReference type="GO" id="GO:0004144">
    <property type="term" value="F:diacylglycerol O-acyltransferase activity"/>
    <property type="evidence" value="ECO:0007669"/>
    <property type="project" value="UniProtKB-ARBA"/>
</dbReference>
<feature type="transmembrane region" description="Helical" evidence="11">
    <location>
        <begin position="20"/>
        <end position="39"/>
    </location>
</feature>
<evidence type="ECO:0000256" key="1">
    <source>
        <dbReference type="ARBA" id="ARBA00004477"/>
    </source>
</evidence>
<comment type="caution">
    <text evidence="12">The sequence shown here is derived from an EMBL/GenBank/DDBJ whole genome shotgun (WGS) entry which is preliminary data.</text>
</comment>
<keyword evidence="9 11" id="KW-0472">Membrane</keyword>
<dbReference type="InterPro" id="IPR007130">
    <property type="entry name" value="DAGAT"/>
</dbReference>
<organism evidence="12 13">
    <name type="scientific">Chlorella vulgaris</name>
    <name type="common">Green alga</name>
    <dbReference type="NCBI Taxonomy" id="3077"/>
    <lineage>
        <taxon>Eukaryota</taxon>
        <taxon>Viridiplantae</taxon>
        <taxon>Chlorophyta</taxon>
        <taxon>core chlorophytes</taxon>
        <taxon>Trebouxiophyceae</taxon>
        <taxon>Chlorellales</taxon>
        <taxon>Chlorellaceae</taxon>
        <taxon>Chlorella clade</taxon>
        <taxon>Chlorella</taxon>
    </lineage>
</organism>
<accession>A0A9D4YX22</accession>
<reference evidence="12" key="1">
    <citation type="journal article" date="2019" name="Plant J.">
        <title>Chlorella vulgaris genome assembly and annotation reveals the molecular basis for metabolic acclimation to high light conditions.</title>
        <authorList>
            <person name="Cecchin M."/>
            <person name="Marcolungo L."/>
            <person name="Rossato M."/>
            <person name="Girolomoni L."/>
            <person name="Cosentino E."/>
            <person name="Cuine S."/>
            <person name="Li-Beisson Y."/>
            <person name="Delledonne M."/>
            <person name="Ballottari M."/>
        </authorList>
    </citation>
    <scope>NUCLEOTIDE SEQUENCE</scope>
    <source>
        <strain evidence="12">211/11P</strain>
    </source>
</reference>
<dbReference type="EC" id="2.3.1.-" evidence="11"/>
<comment type="similarity">
    <text evidence="2 11">Belongs to the diacylglycerol acyltransferase family.</text>
</comment>
<protein>
    <recommendedName>
        <fullName evidence="11">Acyltransferase</fullName>
        <ecNumber evidence="11">2.3.1.-</ecNumber>
    </recommendedName>
</protein>
<keyword evidence="8" id="KW-0443">Lipid metabolism</keyword>
<dbReference type="Pfam" id="PF03982">
    <property type="entry name" value="DAGAT"/>
    <property type="match status" value="1"/>
</dbReference>
<dbReference type="EMBL" id="SIDB01000007">
    <property type="protein sequence ID" value="KAI3430244.1"/>
    <property type="molecule type" value="Genomic_DNA"/>
</dbReference>